<dbReference type="PROSITE" id="PS00194">
    <property type="entry name" value="THIOREDOXIN_1"/>
    <property type="match status" value="1"/>
</dbReference>
<keyword evidence="2" id="KW-0813">Transport</keyword>
<comment type="similarity">
    <text evidence="1 7">Belongs to the thioredoxin family.</text>
</comment>
<evidence type="ECO:0000259" key="10">
    <source>
        <dbReference type="PROSITE" id="PS51352"/>
    </source>
</evidence>
<keyword evidence="12" id="KW-1185">Reference proteome</keyword>
<dbReference type="CDD" id="cd02947">
    <property type="entry name" value="TRX_family"/>
    <property type="match status" value="1"/>
</dbReference>
<dbReference type="PROSITE" id="PS51352">
    <property type="entry name" value="THIOREDOXIN_2"/>
    <property type="match status" value="1"/>
</dbReference>
<dbReference type="Gene3D" id="3.40.30.10">
    <property type="entry name" value="Glutaredoxin"/>
    <property type="match status" value="1"/>
</dbReference>
<feature type="site" description="Deprotonates C-terminal active site Cys" evidence="8">
    <location>
        <position position="26"/>
    </location>
</feature>
<dbReference type="AlphaFoldDB" id="A0A1I2HUC5"/>
<feature type="active site" description="Nucleophile" evidence="8">
    <location>
        <position position="32"/>
    </location>
</feature>
<dbReference type="Pfam" id="PF00085">
    <property type="entry name" value="Thioredoxin"/>
    <property type="match status" value="1"/>
</dbReference>
<dbReference type="GO" id="GO:0045454">
    <property type="term" value="P:cell redox homeostasis"/>
    <property type="evidence" value="ECO:0007669"/>
    <property type="project" value="TreeGrafter"/>
</dbReference>
<evidence type="ECO:0000256" key="4">
    <source>
        <dbReference type="ARBA" id="ARBA00023157"/>
    </source>
</evidence>
<protein>
    <recommendedName>
        <fullName evidence="6 7">Thioredoxin</fullName>
    </recommendedName>
</protein>
<gene>
    <name evidence="11" type="ORF">SAMN04488035_2505</name>
</gene>
<keyword evidence="4 9" id="KW-1015">Disulfide bond</keyword>
<dbReference type="PANTHER" id="PTHR45663">
    <property type="entry name" value="GEO12009P1"/>
    <property type="match status" value="1"/>
</dbReference>
<evidence type="ECO:0000256" key="7">
    <source>
        <dbReference type="PIRNR" id="PIRNR000077"/>
    </source>
</evidence>
<name>A0A1I2HUC5_9MICO</name>
<dbReference type="OrthoDB" id="9790390at2"/>
<dbReference type="RefSeq" id="WP_093379367.1">
    <property type="nucleotide sequence ID" value="NZ_BNAN01000001.1"/>
</dbReference>
<evidence type="ECO:0000256" key="8">
    <source>
        <dbReference type="PIRSR" id="PIRSR000077-1"/>
    </source>
</evidence>
<feature type="active site" description="Nucleophile" evidence="8">
    <location>
        <position position="35"/>
    </location>
</feature>
<evidence type="ECO:0000256" key="3">
    <source>
        <dbReference type="ARBA" id="ARBA00022982"/>
    </source>
</evidence>
<dbReference type="InterPro" id="IPR013766">
    <property type="entry name" value="Thioredoxin_domain"/>
</dbReference>
<evidence type="ECO:0000256" key="2">
    <source>
        <dbReference type="ARBA" id="ARBA00022448"/>
    </source>
</evidence>
<organism evidence="11 12">
    <name type="scientific">Flavimobilis marinus</name>
    <dbReference type="NCBI Taxonomy" id="285351"/>
    <lineage>
        <taxon>Bacteria</taxon>
        <taxon>Bacillati</taxon>
        <taxon>Actinomycetota</taxon>
        <taxon>Actinomycetes</taxon>
        <taxon>Micrococcales</taxon>
        <taxon>Jonesiaceae</taxon>
        <taxon>Flavimobilis</taxon>
    </lineage>
</organism>
<dbReference type="GO" id="GO:0015035">
    <property type="term" value="F:protein-disulfide reductase activity"/>
    <property type="evidence" value="ECO:0007669"/>
    <property type="project" value="UniProtKB-UniRule"/>
</dbReference>
<dbReference type="InterPro" id="IPR005746">
    <property type="entry name" value="Thioredoxin"/>
</dbReference>
<dbReference type="FunFam" id="3.40.30.10:FF:000001">
    <property type="entry name" value="Thioredoxin"/>
    <property type="match status" value="1"/>
</dbReference>
<dbReference type="EMBL" id="FONZ01000005">
    <property type="protein sequence ID" value="SFF32950.1"/>
    <property type="molecule type" value="Genomic_DNA"/>
</dbReference>
<keyword evidence="3" id="KW-0249">Electron transport</keyword>
<dbReference type="PIRSF" id="PIRSF000077">
    <property type="entry name" value="Thioredoxin"/>
    <property type="match status" value="1"/>
</dbReference>
<evidence type="ECO:0000256" key="1">
    <source>
        <dbReference type="ARBA" id="ARBA00008987"/>
    </source>
</evidence>
<evidence type="ECO:0000256" key="9">
    <source>
        <dbReference type="PIRSR" id="PIRSR000077-4"/>
    </source>
</evidence>
<dbReference type="PANTHER" id="PTHR45663:SF11">
    <property type="entry name" value="GEO12009P1"/>
    <property type="match status" value="1"/>
</dbReference>
<dbReference type="SUPFAM" id="SSF52833">
    <property type="entry name" value="Thioredoxin-like"/>
    <property type="match status" value="1"/>
</dbReference>
<reference evidence="12" key="1">
    <citation type="submission" date="2016-10" db="EMBL/GenBank/DDBJ databases">
        <authorList>
            <person name="Varghese N."/>
            <person name="Submissions S."/>
        </authorList>
    </citation>
    <scope>NUCLEOTIDE SEQUENCE [LARGE SCALE GENOMIC DNA]</scope>
    <source>
        <strain evidence="12">DSM 19083</strain>
    </source>
</reference>
<feature type="domain" description="Thioredoxin" evidence="10">
    <location>
        <begin position="1"/>
        <end position="108"/>
    </location>
</feature>
<evidence type="ECO:0000313" key="11">
    <source>
        <dbReference type="EMBL" id="SFF32950.1"/>
    </source>
</evidence>
<feature type="disulfide bond" description="Redox-active" evidence="9">
    <location>
        <begin position="32"/>
        <end position="35"/>
    </location>
</feature>
<accession>A0A1I2HUC5</accession>
<proteinExistence type="inferred from homology"/>
<feature type="site" description="Contributes to redox potential value" evidence="8">
    <location>
        <position position="33"/>
    </location>
</feature>
<dbReference type="GO" id="GO:0005829">
    <property type="term" value="C:cytosol"/>
    <property type="evidence" value="ECO:0007669"/>
    <property type="project" value="TreeGrafter"/>
</dbReference>
<dbReference type="InterPro" id="IPR017937">
    <property type="entry name" value="Thioredoxin_CS"/>
</dbReference>
<evidence type="ECO:0000256" key="6">
    <source>
        <dbReference type="NCBIfam" id="TIGR01068"/>
    </source>
</evidence>
<dbReference type="STRING" id="285351.SAMN04488035_2505"/>
<dbReference type="PRINTS" id="PR00421">
    <property type="entry name" value="THIOREDOXIN"/>
</dbReference>
<evidence type="ECO:0000256" key="5">
    <source>
        <dbReference type="ARBA" id="ARBA00023284"/>
    </source>
</evidence>
<dbReference type="Proteomes" id="UP000198520">
    <property type="component" value="Unassembled WGS sequence"/>
</dbReference>
<feature type="site" description="Contributes to redox potential value" evidence="8">
    <location>
        <position position="34"/>
    </location>
</feature>
<dbReference type="InterPro" id="IPR036249">
    <property type="entry name" value="Thioredoxin-like_sf"/>
</dbReference>
<evidence type="ECO:0000313" key="12">
    <source>
        <dbReference type="Proteomes" id="UP000198520"/>
    </source>
</evidence>
<dbReference type="NCBIfam" id="TIGR01068">
    <property type="entry name" value="thioredoxin"/>
    <property type="match status" value="1"/>
</dbReference>
<keyword evidence="5 9" id="KW-0676">Redox-active center</keyword>
<sequence length="111" mass="12081">MASTVAVTDETFKAEVLEHDLPVVVDFWADWCGPCRQIAPVLEELAARYAGQVRIAKLDTEANQAVTAAYGIVSIPTLNLYRSGELVRSLVGARPKAEIAREIEELVAGVR</sequence>